<dbReference type="AlphaFoldDB" id="A0A4P7MZ53"/>
<organism evidence="2 3">
    <name type="scientific">Pyricularia oryzae</name>
    <name type="common">Rice blast fungus</name>
    <name type="synonym">Magnaporthe oryzae</name>
    <dbReference type="NCBI Taxonomy" id="318829"/>
    <lineage>
        <taxon>Eukaryota</taxon>
        <taxon>Fungi</taxon>
        <taxon>Dikarya</taxon>
        <taxon>Ascomycota</taxon>
        <taxon>Pezizomycotina</taxon>
        <taxon>Sordariomycetes</taxon>
        <taxon>Sordariomycetidae</taxon>
        <taxon>Magnaporthales</taxon>
        <taxon>Pyriculariaceae</taxon>
        <taxon>Pyricularia</taxon>
    </lineage>
</organism>
<evidence type="ECO:0000256" key="1">
    <source>
        <dbReference type="SAM" id="Phobius"/>
    </source>
</evidence>
<gene>
    <name evidence="2" type="ORF">PoMZ_10131</name>
</gene>
<keyword evidence="1" id="KW-0472">Membrane</keyword>
<keyword evidence="1" id="KW-0812">Transmembrane</keyword>
<protein>
    <submittedName>
        <fullName evidence="2">Uncharacterized protein</fullName>
    </submittedName>
</protein>
<keyword evidence="1" id="KW-1133">Transmembrane helix</keyword>
<sequence length="178" mass="19244">MASTGFTEHARARVAHHLSVGPITSLADPQQVRVFRPLACLLANIFLPLAVLVLTRKPCFLARLSRLVLAVVGRGPQRIWPSAAGLPVIDVFGTRSKAASPAVAGIVGCMMDAERRDEDGERKTGLARGQVVGLRVGSEEKVLVEAVSWRFWVSGSRVKCGWRQTFAARDSSQKSLVS</sequence>
<dbReference type="EMBL" id="CP034204">
    <property type="protein sequence ID" value="QBZ54431.1"/>
    <property type="molecule type" value="Genomic_DNA"/>
</dbReference>
<accession>A0A4P7MZ53</accession>
<name>A0A4P7MZ53_PYROR</name>
<reference evidence="2 3" key="1">
    <citation type="journal article" date="2019" name="Mol. Biol. Evol.">
        <title>Blast fungal genomes show frequent chromosomal changes, gene gains and losses, and effector gene turnover.</title>
        <authorList>
            <person name="Gomez Luciano L.B."/>
            <person name="Jason Tsai I."/>
            <person name="Chuma I."/>
            <person name="Tosa Y."/>
            <person name="Chen Y.H."/>
            <person name="Li J.Y."/>
            <person name="Li M.Y."/>
            <person name="Jade Lu M.Y."/>
            <person name="Nakayashiki H."/>
            <person name="Li W.H."/>
        </authorList>
    </citation>
    <scope>NUCLEOTIDE SEQUENCE [LARGE SCALE GENOMIC DNA]</scope>
    <source>
        <strain evidence="2">MZ5-1-6</strain>
    </source>
</reference>
<feature type="transmembrane region" description="Helical" evidence="1">
    <location>
        <begin position="34"/>
        <end position="54"/>
    </location>
</feature>
<evidence type="ECO:0000313" key="2">
    <source>
        <dbReference type="EMBL" id="QBZ54431.1"/>
    </source>
</evidence>
<evidence type="ECO:0000313" key="3">
    <source>
        <dbReference type="Proteomes" id="UP000294847"/>
    </source>
</evidence>
<dbReference type="Proteomes" id="UP000294847">
    <property type="component" value="Chromosome 1"/>
</dbReference>
<proteinExistence type="predicted"/>